<evidence type="ECO:0000313" key="2">
    <source>
        <dbReference type="Proteomes" id="UP000681720"/>
    </source>
</evidence>
<evidence type="ECO:0000313" key="1">
    <source>
        <dbReference type="EMBL" id="CAF5221236.1"/>
    </source>
</evidence>
<name>A0A8S3JR80_9BILA</name>
<dbReference type="Proteomes" id="UP000681720">
    <property type="component" value="Unassembled WGS sequence"/>
</dbReference>
<accession>A0A8S3JR80</accession>
<dbReference type="EMBL" id="CAJOBJ010366355">
    <property type="protein sequence ID" value="CAF5221236.1"/>
    <property type="molecule type" value="Genomic_DNA"/>
</dbReference>
<proteinExistence type="predicted"/>
<gene>
    <name evidence="1" type="ORF">GIL414_LOCUS84451</name>
</gene>
<sequence length="58" mass="6776">MKQKIRLFLFQENNNITTDGFYDMGPVREGGKFLTIEELGTEEVNDRRPILLVYAPEK</sequence>
<feature type="non-terminal residue" evidence="1">
    <location>
        <position position="58"/>
    </location>
</feature>
<comment type="caution">
    <text evidence="1">The sequence shown here is derived from an EMBL/GenBank/DDBJ whole genome shotgun (WGS) entry which is preliminary data.</text>
</comment>
<protein>
    <submittedName>
        <fullName evidence="1">Uncharacterized protein</fullName>
    </submittedName>
</protein>
<organism evidence="1 2">
    <name type="scientific">Rotaria magnacalcarata</name>
    <dbReference type="NCBI Taxonomy" id="392030"/>
    <lineage>
        <taxon>Eukaryota</taxon>
        <taxon>Metazoa</taxon>
        <taxon>Spiralia</taxon>
        <taxon>Gnathifera</taxon>
        <taxon>Rotifera</taxon>
        <taxon>Eurotatoria</taxon>
        <taxon>Bdelloidea</taxon>
        <taxon>Philodinida</taxon>
        <taxon>Philodinidae</taxon>
        <taxon>Rotaria</taxon>
    </lineage>
</organism>
<dbReference type="AlphaFoldDB" id="A0A8S3JR80"/>
<reference evidence="1" key="1">
    <citation type="submission" date="2021-02" db="EMBL/GenBank/DDBJ databases">
        <authorList>
            <person name="Nowell W R."/>
        </authorList>
    </citation>
    <scope>NUCLEOTIDE SEQUENCE</scope>
</reference>